<proteinExistence type="inferred from homology"/>
<evidence type="ECO:0000313" key="6">
    <source>
        <dbReference type="EMBL" id="MXV16494.1"/>
    </source>
</evidence>
<evidence type="ECO:0000259" key="5">
    <source>
        <dbReference type="PROSITE" id="PS00622"/>
    </source>
</evidence>
<dbReference type="GO" id="GO:0016987">
    <property type="term" value="F:sigma factor activity"/>
    <property type="evidence" value="ECO:0007669"/>
    <property type="project" value="UniProtKB-KW"/>
</dbReference>
<keyword evidence="3" id="KW-0731">Sigma factor</keyword>
<comment type="caution">
    <text evidence="6">The sequence shown here is derived from an EMBL/GenBank/DDBJ whole genome shotgun (WGS) entry which is preliminary data.</text>
</comment>
<gene>
    <name evidence="6" type="ORF">GS398_14375</name>
</gene>
<dbReference type="PANTHER" id="PTHR43133">
    <property type="entry name" value="RNA POLYMERASE ECF-TYPE SIGMA FACTO"/>
    <property type="match status" value="1"/>
</dbReference>
<dbReference type="InterPro" id="IPR000792">
    <property type="entry name" value="Tscrpt_reg_LuxR_C"/>
</dbReference>
<dbReference type="AlphaFoldDB" id="A0A7K1XZQ1"/>
<name>A0A7K1XZQ1_9SPHI</name>
<dbReference type="GO" id="GO:0006352">
    <property type="term" value="P:DNA-templated transcription initiation"/>
    <property type="evidence" value="ECO:0007669"/>
    <property type="project" value="InterPro"/>
</dbReference>
<dbReference type="GO" id="GO:0003677">
    <property type="term" value="F:DNA binding"/>
    <property type="evidence" value="ECO:0007669"/>
    <property type="project" value="InterPro"/>
</dbReference>
<evidence type="ECO:0000256" key="2">
    <source>
        <dbReference type="ARBA" id="ARBA00023015"/>
    </source>
</evidence>
<dbReference type="Proteomes" id="UP000451233">
    <property type="component" value="Unassembled WGS sequence"/>
</dbReference>
<dbReference type="SUPFAM" id="SSF88659">
    <property type="entry name" value="Sigma3 and sigma4 domains of RNA polymerase sigma factors"/>
    <property type="match status" value="1"/>
</dbReference>
<evidence type="ECO:0000256" key="3">
    <source>
        <dbReference type="ARBA" id="ARBA00023082"/>
    </source>
</evidence>
<dbReference type="NCBIfam" id="TIGR02937">
    <property type="entry name" value="sigma70-ECF"/>
    <property type="match status" value="1"/>
</dbReference>
<keyword evidence="4" id="KW-0804">Transcription</keyword>
<dbReference type="InterPro" id="IPR007627">
    <property type="entry name" value="RNA_pol_sigma70_r2"/>
</dbReference>
<dbReference type="InterPro" id="IPR013324">
    <property type="entry name" value="RNA_pol_sigma_r3/r4-like"/>
</dbReference>
<dbReference type="InterPro" id="IPR036388">
    <property type="entry name" value="WH-like_DNA-bd_sf"/>
</dbReference>
<organism evidence="6 7">
    <name type="scientific">Hufsiella ginkgonis</name>
    <dbReference type="NCBI Taxonomy" id="2695274"/>
    <lineage>
        <taxon>Bacteria</taxon>
        <taxon>Pseudomonadati</taxon>
        <taxon>Bacteroidota</taxon>
        <taxon>Sphingobacteriia</taxon>
        <taxon>Sphingobacteriales</taxon>
        <taxon>Sphingobacteriaceae</taxon>
        <taxon>Hufsiella</taxon>
    </lineage>
</organism>
<dbReference type="InterPro" id="IPR013249">
    <property type="entry name" value="RNA_pol_sigma70_r4_t2"/>
</dbReference>
<dbReference type="Pfam" id="PF04542">
    <property type="entry name" value="Sigma70_r2"/>
    <property type="match status" value="1"/>
</dbReference>
<evidence type="ECO:0000256" key="4">
    <source>
        <dbReference type="ARBA" id="ARBA00023163"/>
    </source>
</evidence>
<sequence>MDQKSRFVSIIKAHEGIILKVVSFYTNDRDDRADLYQETVYQLWKSMDSFKGASKPGTWIYRVALNTAICHLKKSKRGIRTIPLDPEVLELPDSDDTAAQERIKTLYAQIQQLNLLEKGIVLLYLEGRSYEEIAAIVGLTVTNVATKLSRVREKLKSQINKTA</sequence>
<dbReference type="InterPro" id="IPR039425">
    <property type="entry name" value="RNA_pol_sigma-70-like"/>
</dbReference>
<reference evidence="6 7" key="1">
    <citation type="submission" date="2019-11" db="EMBL/GenBank/DDBJ databases">
        <title>Pedobacter sp. HMF7056 Genome sequencing and assembly.</title>
        <authorList>
            <person name="Kang H."/>
            <person name="Kim H."/>
            <person name="Joh K."/>
        </authorList>
    </citation>
    <scope>NUCLEOTIDE SEQUENCE [LARGE SCALE GENOMIC DNA]</scope>
    <source>
        <strain evidence="6 7">HMF7056</strain>
    </source>
</reference>
<evidence type="ECO:0000256" key="1">
    <source>
        <dbReference type="ARBA" id="ARBA00010641"/>
    </source>
</evidence>
<dbReference type="PROSITE" id="PS00622">
    <property type="entry name" value="HTH_LUXR_1"/>
    <property type="match status" value="1"/>
</dbReference>
<protein>
    <submittedName>
        <fullName evidence="6">Sigma-70 family RNA polymerase sigma factor</fullName>
    </submittedName>
</protein>
<evidence type="ECO:0000313" key="7">
    <source>
        <dbReference type="Proteomes" id="UP000451233"/>
    </source>
</evidence>
<dbReference type="Gene3D" id="1.10.1740.10">
    <property type="match status" value="1"/>
</dbReference>
<keyword evidence="2" id="KW-0805">Transcription regulation</keyword>
<dbReference type="Gene3D" id="1.10.10.10">
    <property type="entry name" value="Winged helix-like DNA-binding domain superfamily/Winged helix DNA-binding domain"/>
    <property type="match status" value="1"/>
</dbReference>
<accession>A0A7K1XZQ1</accession>
<dbReference type="SUPFAM" id="SSF88946">
    <property type="entry name" value="Sigma2 domain of RNA polymerase sigma factors"/>
    <property type="match status" value="1"/>
</dbReference>
<dbReference type="PANTHER" id="PTHR43133:SF45">
    <property type="entry name" value="RNA POLYMERASE ECF-TYPE SIGMA FACTOR"/>
    <property type="match status" value="1"/>
</dbReference>
<comment type="similarity">
    <text evidence="1">Belongs to the sigma-70 factor family. ECF subfamily.</text>
</comment>
<dbReference type="RefSeq" id="WP_160907486.1">
    <property type="nucleotide sequence ID" value="NZ_WVHS01000003.1"/>
</dbReference>
<dbReference type="Pfam" id="PF08281">
    <property type="entry name" value="Sigma70_r4_2"/>
    <property type="match status" value="1"/>
</dbReference>
<dbReference type="EMBL" id="WVHS01000003">
    <property type="protein sequence ID" value="MXV16494.1"/>
    <property type="molecule type" value="Genomic_DNA"/>
</dbReference>
<dbReference type="InterPro" id="IPR013325">
    <property type="entry name" value="RNA_pol_sigma_r2"/>
</dbReference>
<dbReference type="InterPro" id="IPR014284">
    <property type="entry name" value="RNA_pol_sigma-70_dom"/>
</dbReference>
<keyword evidence="7" id="KW-1185">Reference proteome</keyword>
<feature type="domain" description="HTH luxR-type" evidence="5">
    <location>
        <begin position="127"/>
        <end position="154"/>
    </location>
</feature>